<dbReference type="SUPFAM" id="SSF101941">
    <property type="entry name" value="NAC domain"/>
    <property type="match status" value="1"/>
</dbReference>
<protein>
    <recommendedName>
        <fullName evidence="6">NAC domain-containing protein</fullName>
    </recommendedName>
</protein>
<dbReference type="Proteomes" id="UP001141552">
    <property type="component" value="Unassembled WGS sequence"/>
</dbReference>
<dbReference type="OrthoDB" id="1424968at2759"/>
<dbReference type="FunFam" id="2.170.150.80:FF:000006">
    <property type="entry name" value="NAC domain-containing protein 100-like"/>
    <property type="match status" value="1"/>
</dbReference>
<organism evidence="7 8">
    <name type="scientific">Turnera subulata</name>
    <dbReference type="NCBI Taxonomy" id="218843"/>
    <lineage>
        <taxon>Eukaryota</taxon>
        <taxon>Viridiplantae</taxon>
        <taxon>Streptophyta</taxon>
        <taxon>Embryophyta</taxon>
        <taxon>Tracheophyta</taxon>
        <taxon>Spermatophyta</taxon>
        <taxon>Magnoliopsida</taxon>
        <taxon>eudicotyledons</taxon>
        <taxon>Gunneridae</taxon>
        <taxon>Pentapetalae</taxon>
        <taxon>rosids</taxon>
        <taxon>fabids</taxon>
        <taxon>Malpighiales</taxon>
        <taxon>Passifloraceae</taxon>
        <taxon>Turnera</taxon>
    </lineage>
</organism>
<dbReference type="InterPro" id="IPR036093">
    <property type="entry name" value="NAC_dom_sf"/>
</dbReference>
<evidence type="ECO:0000256" key="4">
    <source>
        <dbReference type="ARBA" id="ARBA00023242"/>
    </source>
</evidence>
<dbReference type="GO" id="GO:0006355">
    <property type="term" value="P:regulation of DNA-templated transcription"/>
    <property type="evidence" value="ECO:0007669"/>
    <property type="project" value="InterPro"/>
</dbReference>
<feature type="region of interest" description="Disordered" evidence="5">
    <location>
        <begin position="387"/>
        <end position="407"/>
    </location>
</feature>
<dbReference type="Gene3D" id="2.170.150.80">
    <property type="entry name" value="NAC domain"/>
    <property type="match status" value="1"/>
</dbReference>
<dbReference type="PANTHER" id="PTHR31744">
    <property type="entry name" value="PROTEIN CUP-SHAPED COTYLEDON 2-RELATED"/>
    <property type="match status" value="1"/>
</dbReference>
<reference evidence="7" key="2">
    <citation type="journal article" date="2023" name="Plants (Basel)">
        <title>Annotation of the Turnera subulata (Passifloraceae) Draft Genome Reveals the S-Locus Evolved after the Divergence of Turneroideae from Passifloroideae in a Stepwise Manner.</title>
        <authorList>
            <person name="Henning P.M."/>
            <person name="Roalson E.H."/>
            <person name="Mir W."/>
            <person name="McCubbin A.G."/>
            <person name="Shore J.S."/>
        </authorList>
    </citation>
    <scope>NUCLEOTIDE SEQUENCE</scope>
    <source>
        <strain evidence="7">F60SS</strain>
    </source>
</reference>
<dbReference type="EMBL" id="JAKUCV010002726">
    <property type="protein sequence ID" value="KAJ4841596.1"/>
    <property type="molecule type" value="Genomic_DNA"/>
</dbReference>
<evidence type="ECO:0000256" key="2">
    <source>
        <dbReference type="ARBA" id="ARBA00023125"/>
    </source>
</evidence>
<evidence type="ECO:0000259" key="6">
    <source>
        <dbReference type="PROSITE" id="PS51005"/>
    </source>
</evidence>
<sequence>MIAIEELLCELAREDLNEQGLPPGFRFHPTDEELITFYLASKVFNGSFCGVEIAEVDLNRCEPWELPDMAKMGEREWYFFSLRDRKYPTGLRTNRATGAGYWKATGKDREVYSASSGALLGMKKTLVFYRGRAPRGEKTKWVMHEYRLDGDFSYRHTCKDEWVICRIFHKNGEKKNGLLQGQGCLLEAASSPMSGSLPPLLEAPMTGMECCQTNKTNVVGMEGLIQNPFLIEHQENDLKSLLSPLVSQPPQIPAAINGFQSSFTTTTTNKNMDTNTNTNNNNNPSPSMLFKSLLSYQDCTLKEPPCPIPKQCKTEANFSHFQLHDVVNLSWLDKIHSNPAYHQSHLPFEMDCNILGFSEAAATAADATIHDMSTSFAFNRAGFQTMIDPPPPPTRLPGESWPLGNQS</sequence>
<evidence type="ECO:0000313" key="7">
    <source>
        <dbReference type="EMBL" id="KAJ4841596.1"/>
    </source>
</evidence>
<accession>A0A9Q0G464</accession>
<keyword evidence="3" id="KW-0804">Transcription</keyword>
<keyword evidence="2" id="KW-0238">DNA-binding</keyword>
<gene>
    <name evidence="7" type="ORF">Tsubulata_047197</name>
</gene>
<evidence type="ECO:0000256" key="5">
    <source>
        <dbReference type="SAM" id="MobiDB-lite"/>
    </source>
</evidence>
<evidence type="ECO:0000256" key="3">
    <source>
        <dbReference type="ARBA" id="ARBA00023163"/>
    </source>
</evidence>
<proteinExistence type="predicted"/>
<keyword evidence="8" id="KW-1185">Reference proteome</keyword>
<dbReference type="PROSITE" id="PS51005">
    <property type="entry name" value="NAC"/>
    <property type="match status" value="1"/>
</dbReference>
<evidence type="ECO:0000256" key="1">
    <source>
        <dbReference type="ARBA" id="ARBA00023015"/>
    </source>
</evidence>
<evidence type="ECO:0000313" key="8">
    <source>
        <dbReference type="Proteomes" id="UP001141552"/>
    </source>
</evidence>
<dbReference type="InterPro" id="IPR003441">
    <property type="entry name" value="NAC-dom"/>
</dbReference>
<name>A0A9Q0G464_9ROSI</name>
<keyword evidence="1" id="KW-0805">Transcription regulation</keyword>
<comment type="caution">
    <text evidence="7">The sequence shown here is derived from an EMBL/GenBank/DDBJ whole genome shotgun (WGS) entry which is preliminary data.</text>
</comment>
<dbReference type="PANTHER" id="PTHR31744:SF86">
    <property type="entry name" value="PROTEIN CUP-SHAPED COTYLEDON 3"/>
    <property type="match status" value="1"/>
</dbReference>
<reference evidence="7" key="1">
    <citation type="submission" date="2022-02" db="EMBL/GenBank/DDBJ databases">
        <authorList>
            <person name="Henning P.M."/>
            <person name="McCubbin A.G."/>
            <person name="Shore J.S."/>
        </authorList>
    </citation>
    <scope>NUCLEOTIDE SEQUENCE</scope>
    <source>
        <strain evidence="7">F60SS</strain>
        <tissue evidence="7">Leaves</tissue>
    </source>
</reference>
<feature type="domain" description="NAC" evidence="6">
    <location>
        <begin position="21"/>
        <end position="170"/>
    </location>
</feature>
<dbReference type="GO" id="GO:0000976">
    <property type="term" value="F:transcription cis-regulatory region binding"/>
    <property type="evidence" value="ECO:0007669"/>
    <property type="project" value="UniProtKB-ARBA"/>
</dbReference>
<keyword evidence="4" id="KW-0539">Nucleus</keyword>
<dbReference type="AlphaFoldDB" id="A0A9Q0G464"/>
<dbReference type="Pfam" id="PF02365">
    <property type="entry name" value="NAM"/>
    <property type="match status" value="1"/>
</dbReference>